<proteinExistence type="predicted"/>
<evidence type="ECO:0000313" key="3">
    <source>
        <dbReference type="Proteomes" id="UP000637578"/>
    </source>
</evidence>
<sequence length="206" mass="23380">MGPYSVVLCREHAKARFQAQRRRECAAILRTYGDLSARMEQARAHYIALRAMAAGNDPEVNLFLAAAEQCALRYLAEFPDQAWRTVARNGDRAKGTHHAQRARARGGYRLPIDVPWLRRVWRHECALCGTKDTRAHLDHLYPLAAGGEDTPWNVAPICAAENLSKGARPLWDWLPGWLAALDPVTRTAVTHRWCRRRDERTAVDHP</sequence>
<protein>
    <recommendedName>
        <fullName evidence="1">HNH domain-containing protein</fullName>
    </recommendedName>
</protein>
<dbReference type="Gene3D" id="1.10.30.50">
    <property type="match status" value="1"/>
</dbReference>
<dbReference type="GO" id="GO:0003676">
    <property type="term" value="F:nucleic acid binding"/>
    <property type="evidence" value="ECO:0007669"/>
    <property type="project" value="InterPro"/>
</dbReference>
<reference evidence="2" key="2">
    <citation type="submission" date="2020-09" db="EMBL/GenBank/DDBJ databases">
        <authorList>
            <person name="Sun Q."/>
            <person name="Zhou Y."/>
        </authorList>
    </citation>
    <scope>NUCLEOTIDE SEQUENCE</scope>
    <source>
        <strain evidence="2">CGMCC 4.5737</strain>
    </source>
</reference>
<dbReference type="EMBL" id="BMMK01000006">
    <property type="protein sequence ID" value="GGM48244.1"/>
    <property type="molecule type" value="Genomic_DNA"/>
</dbReference>
<name>A0A8J3CCP4_9PSEU</name>
<dbReference type="CDD" id="cd00085">
    <property type="entry name" value="HNHc"/>
    <property type="match status" value="1"/>
</dbReference>
<dbReference type="Proteomes" id="UP000637578">
    <property type="component" value="Unassembled WGS sequence"/>
</dbReference>
<accession>A0A8J3CCP4</accession>
<evidence type="ECO:0000259" key="1">
    <source>
        <dbReference type="Pfam" id="PF01844"/>
    </source>
</evidence>
<gene>
    <name evidence="2" type="ORF">GCM10012275_19110</name>
</gene>
<reference evidence="2" key="1">
    <citation type="journal article" date="2014" name="Int. J. Syst. Evol. Microbiol.">
        <title>Complete genome sequence of Corynebacterium casei LMG S-19264T (=DSM 44701T), isolated from a smear-ripened cheese.</title>
        <authorList>
            <consortium name="US DOE Joint Genome Institute (JGI-PGF)"/>
            <person name="Walter F."/>
            <person name="Albersmeier A."/>
            <person name="Kalinowski J."/>
            <person name="Ruckert C."/>
        </authorList>
    </citation>
    <scope>NUCLEOTIDE SEQUENCE</scope>
    <source>
        <strain evidence="2">CGMCC 4.5737</strain>
    </source>
</reference>
<dbReference type="GO" id="GO:0008270">
    <property type="term" value="F:zinc ion binding"/>
    <property type="evidence" value="ECO:0007669"/>
    <property type="project" value="InterPro"/>
</dbReference>
<dbReference type="AlphaFoldDB" id="A0A8J3CCP4"/>
<comment type="caution">
    <text evidence="2">The sequence shown here is derived from an EMBL/GenBank/DDBJ whole genome shotgun (WGS) entry which is preliminary data.</text>
</comment>
<dbReference type="GO" id="GO:0004519">
    <property type="term" value="F:endonuclease activity"/>
    <property type="evidence" value="ECO:0007669"/>
    <property type="project" value="InterPro"/>
</dbReference>
<organism evidence="2 3">
    <name type="scientific">Longimycelium tulufanense</name>
    <dbReference type="NCBI Taxonomy" id="907463"/>
    <lineage>
        <taxon>Bacteria</taxon>
        <taxon>Bacillati</taxon>
        <taxon>Actinomycetota</taxon>
        <taxon>Actinomycetes</taxon>
        <taxon>Pseudonocardiales</taxon>
        <taxon>Pseudonocardiaceae</taxon>
        <taxon>Longimycelium</taxon>
    </lineage>
</organism>
<dbReference type="InterPro" id="IPR003615">
    <property type="entry name" value="HNH_nuc"/>
</dbReference>
<dbReference type="InterPro" id="IPR002711">
    <property type="entry name" value="HNH"/>
</dbReference>
<keyword evidence="3" id="KW-1185">Reference proteome</keyword>
<evidence type="ECO:0000313" key="2">
    <source>
        <dbReference type="EMBL" id="GGM48244.1"/>
    </source>
</evidence>
<dbReference type="Pfam" id="PF01844">
    <property type="entry name" value="HNH"/>
    <property type="match status" value="1"/>
</dbReference>
<feature type="domain" description="HNH" evidence="1">
    <location>
        <begin position="125"/>
        <end position="167"/>
    </location>
</feature>